<reference evidence="3 4" key="1">
    <citation type="journal article" date="2014" name="Nat. Commun.">
        <title>Physiological and genomic features of highly alkaliphilic hydrogen-utilizing Betaproteobacteria from a continental serpentinizing site.</title>
        <authorList>
            <person name="Suzuki S."/>
            <person name="Kuenen J.G."/>
            <person name="Schipper K."/>
            <person name="van der Velde S."/>
            <person name="Ishii S."/>
            <person name="Wu A."/>
            <person name="Sorokin D.Y."/>
            <person name="Tenney A."/>
            <person name="Meng X.Y."/>
            <person name="Morrill P.L."/>
            <person name="Kamagata Y."/>
            <person name="Muyzer G."/>
            <person name="Nealson K.H."/>
        </authorList>
    </citation>
    <scope>NUCLEOTIDE SEQUENCE [LARGE SCALE GENOMIC DNA]</scope>
    <source>
        <strain evidence="3 4">A1</strain>
    </source>
</reference>
<name>A0A060NH33_9BURK</name>
<dbReference type="KEGG" id="cbaa:SRAA_1327"/>
<dbReference type="PANTHER" id="PTHR34351">
    <property type="entry name" value="SLR1927 PROTEIN-RELATED"/>
    <property type="match status" value="1"/>
</dbReference>
<evidence type="ECO:0000313" key="4">
    <source>
        <dbReference type="Proteomes" id="UP000067461"/>
    </source>
</evidence>
<organism evidence="3 4">
    <name type="scientific">Serpentinimonas raichei</name>
    <dbReference type="NCBI Taxonomy" id="1458425"/>
    <lineage>
        <taxon>Bacteria</taxon>
        <taxon>Pseudomonadati</taxon>
        <taxon>Pseudomonadota</taxon>
        <taxon>Betaproteobacteria</taxon>
        <taxon>Burkholderiales</taxon>
        <taxon>Comamonadaceae</taxon>
        <taxon>Serpentinimonas</taxon>
    </lineage>
</organism>
<dbReference type="PANTHER" id="PTHR34351:SF1">
    <property type="entry name" value="SLR1927 PROTEIN"/>
    <property type="match status" value="1"/>
</dbReference>
<dbReference type="STRING" id="1458425.SRAA_1327"/>
<feature type="region of interest" description="Disordered" evidence="1">
    <location>
        <begin position="242"/>
        <end position="267"/>
    </location>
</feature>
<keyword evidence="2" id="KW-0472">Membrane</keyword>
<accession>A0A060NH33</accession>
<dbReference type="AlphaFoldDB" id="A0A060NH33"/>
<keyword evidence="4" id="KW-1185">Reference proteome</keyword>
<dbReference type="EMBL" id="AP014568">
    <property type="protein sequence ID" value="BAO81181.1"/>
    <property type="molecule type" value="Genomic_DNA"/>
</dbReference>
<keyword evidence="2" id="KW-1133">Transmembrane helix</keyword>
<evidence type="ECO:0000256" key="2">
    <source>
        <dbReference type="SAM" id="Phobius"/>
    </source>
</evidence>
<sequence length="369" mass="40619">MQAASDPARPAAPSAGVLRWHAPARGLRGLLSGQRLRAWWLRRLPPQDQTDLQHGNLYLLPTRAGWMLALTLLLILLGSINYQLNLGYLLTFLLAGSAAAGVWVGHRNLVGLSLSLHPGEPVFAGQSAAIEIQLRNPSRRARYAVGLQWLDHPHASRSAPSAGVLAGAGGPTASDVWADVDPQDQHTVHLAYPTQRRGRHSLPALRVQTVFPLGTFKVWHWWRPAAQLWVYPAPEVPAPPLPLGLHADDGPAQRQAGSRHSDEAQDVRPYRRGDPLKWVLWKKAARLAGSAQPQWLSRDFGLPSAAELWLDASRCGLADEEARRARLCAWVLQAEAQGLRYGLRLPGLEIAPDHGPAQRRRCLEALAWR</sequence>
<feature type="transmembrane region" description="Helical" evidence="2">
    <location>
        <begin position="86"/>
        <end position="105"/>
    </location>
</feature>
<dbReference type="Proteomes" id="UP000067461">
    <property type="component" value="Chromosome"/>
</dbReference>
<protein>
    <submittedName>
        <fullName evidence="3">Uncharacterized conserved protein</fullName>
    </submittedName>
</protein>
<dbReference type="RefSeq" id="WP_052467511.1">
    <property type="nucleotide sequence ID" value="NZ_AP014568.1"/>
</dbReference>
<proteinExistence type="predicted"/>
<evidence type="ECO:0000313" key="3">
    <source>
        <dbReference type="EMBL" id="BAO81181.1"/>
    </source>
</evidence>
<dbReference type="HOGENOM" id="CLU_054568_0_1_4"/>
<gene>
    <name evidence="3" type="ORF">SRAA_1327</name>
</gene>
<keyword evidence="2" id="KW-0812">Transmembrane</keyword>
<dbReference type="OrthoDB" id="5298497at2"/>
<evidence type="ECO:0000256" key="1">
    <source>
        <dbReference type="SAM" id="MobiDB-lite"/>
    </source>
</evidence>
<feature type="transmembrane region" description="Helical" evidence="2">
    <location>
        <begin position="64"/>
        <end position="80"/>
    </location>
</feature>